<feature type="compositionally biased region" description="Basic and acidic residues" evidence="1">
    <location>
        <begin position="62"/>
        <end position="92"/>
    </location>
</feature>
<feature type="chain" id="PRO_5037460912" evidence="2">
    <location>
        <begin position="28"/>
        <end position="92"/>
    </location>
</feature>
<proteinExistence type="predicted"/>
<sequence>MIRFGRVTGMVLGAALAVMLAGAPAWAAEKKVKETKVKEVAPKEKETKEIGSDKQTGGPTQQDRDTMQEIKERAQALKERVEKERKERQQKQ</sequence>
<dbReference type="AlphaFoldDB" id="A0A932I1K1"/>
<name>A0A932I1K1_UNCTE</name>
<evidence type="ECO:0000256" key="2">
    <source>
        <dbReference type="SAM" id="SignalP"/>
    </source>
</evidence>
<dbReference type="Proteomes" id="UP000782312">
    <property type="component" value="Unassembled WGS sequence"/>
</dbReference>
<evidence type="ECO:0000256" key="1">
    <source>
        <dbReference type="SAM" id="MobiDB-lite"/>
    </source>
</evidence>
<feature type="region of interest" description="Disordered" evidence="1">
    <location>
        <begin position="28"/>
        <end position="92"/>
    </location>
</feature>
<keyword evidence="2" id="KW-0732">Signal</keyword>
<evidence type="ECO:0000313" key="4">
    <source>
        <dbReference type="Proteomes" id="UP000782312"/>
    </source>
</evidence>
<dbReference type="EMBL" id="JACPUR010000024">
    <property type="protein sequence ID" value="MBI3128210.1"/>
    <property type="molecule type" value="Genomic_DNA"/>
</dbReference>
<comment type="caution">
    <text evidence="3">The sequence shown here is derived from an EMBL/GenBank/DDBJ whole genome shotgun (WGS) entry which is preliminary data.</text>
</comment>
<evidence type="ECO:0000313" key="3">
    <source>
        <dbReference type="EMBL" id="MBI3128210.1"/>
    </source>
</evidence>
<protein>
    <submittedName>
        <fullName evidence="3">Uncharacterized protein</fullName>
    </submittedName>
</protein>
<feature type="signal peptide" evidence="2">
    <location>
        <begin position="1"/>
        <end position="27"/>
    </location>
</feature>
<gene>
    <name evidence="3" type="ORF">HYZ11_11445</name>
</gene>
<accession>A0A932I1K1</accession>
<reference evidence="3" key="1">
    <citation type="submission" date="2020-07" db="EMBL/GenBank/DDBJ databases">
        <title>Huge and variable diversity of episymbiotic CPR bacteria and DPANN archaea in groundwater ecosystems.</title>
        <authorList>
            <person name="He C.Y."/>
            <person name="Keren R."/>
            <person name="Whittaker M."/>
            <person name="Farag I.F."/>
            <person name="Doudna J."/>
            <person name="Cate J.H.D."/>
            <person name="Banfield J.F."/>
        </authorList>
    </citation>
    <scope>NUCLEOTIDE SEQUENCE</scope>
    <source>
        <strain evidence="3">NC_groundwater_763_Ag_S-0.2um_68_21</strain>
    </source>
</reference>
<organism evidence="3 4">
    <name type="scientific">Tectimicrobiota bacterium</name>
    <dbReference type="NCBI Taxonomy" id="2528274"/>
    <lineage>
        <taxon>Bacteria</taxon>
        <taxon>Pseudomonadati</taxon>
        <taxon>Nitrospinota/Tectimicrobiota group</taxon>
        <taxon>Candidatus Tectimicrobiota</taxon>
    </lineage>
</organism>
<feature type="compositionally biased region" description="Basic and acidic residues" evidence="1">
    <location>
        <begin position="28"/>
        <end position="52"/>
    </location>
</feature>